<organism evidence="4">
    <name type="scientific">Pseudomonas marincola</name>
    <dbReference type="NCBI Taxonomy" id="437900"/>
    <lineage>
        <taxon>Bacteria</taxon>
        <taxon>Pseudomonadati</taxon>
        <taxon>Pseudomonadota</taxon>
        <taxon>Gammaproteobacteria</taxon>
        <taxon>Pseudomonadales</taxon>
        <taxon>Pseudomonadaceae</taxon>
        <taxon>Pseudomonas</taxon>
    </lineage>
</organism>
<dbReference type="NCBIfam" id="NF041109">
    <property type="entry name" value="VF_TspB_C_term"/>
    <property type="match status" value="1"/>
</dbReference>
<sequence>MKRTGGWFATVLVALLLKQQTAFAVDYYWSNGGYRAESPAAVCDLILEGQETRFPNADLVNTVTIITEINAKCSVDYARGGPHSNVTNLTLRRYGSGCTDPSVYDPSVGSCIAPDPSVCEHSIGQDVKYEHRLGAFTGQGKVGGRIEPPPSVCKSGCQYASNQGPPSRLYRFKSGDPAGVFGEYTYKGNGLECKQGENPDPEASDYDKPQPTIDSTSECAAKYTDANGGQHTDCVARELAIEPGDIECVESGGAVGTVGGELTCIAKDPGPKLTDTKTETKTTETENSDGSSTSSTETTTTKTECSGVNACSTTTTTNNNSSSTNSDGSSGGESESCSGPGCKTEGNTEEPAEEEEEPREAAVGGCDADIACSGDPIDCANLKKQKEQLCFAEEQADFPEQQEAIAGLFQGEKFEVEEGTGDIEVPSFVSQGTRFLPASCPAAETLSLKMGGGKTFALSYEPLCRAATDLSGLFVAVATIFAALYVGRSVGGK</sequence>
<proteinExistence type="predicted"/>
<feature type="region of interest" description="Disordered" evidence="1">
    <location>
        <begin position="314"/>
        <end position="362"/>
    </location>
</feature>
<accession>A0A653E362</accession>
<feature type="chain" id="PRO_5024978432" description="TspB protein" evidence="3">
    <location>
        <begin position="25"/>
        <end position="493"/>
    </location>
</feature>
<feature type="transmembrane region" description="Helical" evidence="2">
    <location>
        <begin position="470"/>
        <end position="487"/>
    </location>
</feature>
<dbReference type="EMBL" id="LR215729">
    <property type="protein sequence ID" value="VEV97167.1"/>
    <property type="molecule type" value="Genomic_DNA"/>
</dbReference>
<name>A0A653E362_9PSED</name>
<evidence type="ECO:0000313" key="4">
    <source>
        <dbReference type="EMBL" id="VEV97167.1"/>
    </source>
</evidence>
<feature type="compositionally biased region" description="Basic and acidic residues" evidence="1">
    <location>
        <begin position="274"/>
        <end position="284"/>
    </location>
</feature>
<gene>
    <name evidence="4" type="ORF">PMYSY11_2121</name>
</gene>
<feature type="signal peptide" evidence="3">
    <location>
        <begin position="1"/>
        <end position="24"/>
    </location>
</feature>
<evidence type="ECO:0008006" key="5">
    <source>
        <dbReference type="Google" id="ProtNLM"/>
    </source>
</evidence>
<reference evidence="4" key="1">
    <citation type="submission" date="2019-02" db="EMBL/GenBank/DDBJ databases">
        <authorList>
            <consortium name="Genoscope - CEA"/>
            <person name="William W."/>
        </authorList>
    </citation>
    <scope>NUCLEOTIDE SEQUENCE [LARGE SCALE GENOMIC DNA]</scope>
    <source>
        <strain evidence="4">YSy11</strain>
    </source>
</reference>
<evidence type="ECO:0000256" key="2">
    <source>
        <dbReference type="SAM" id="Phobius"/>
    </source>
</evidence>
<evidence type="ECO:0000256" key="3">
    <source>
        <dbReference type="SAM" id="SignalP"/>
    </source>
</evidence>
<keyword evidence="2" id="KW-1133">Transmembrane helix</keyword>
<evidence type="ECO:0000256" key="1">
    <source>
        <dbReference type="SAM" id="MobiDB-lite"/>
    </source>
</evidence>
<keyword evidence="3" id="KW-0732">Signal</keyword>
<feature type="region of interest" description="Disordered" evidence="1">
    <location>
        <begin position="261"/>
        <end position="301"/>
    </location>
</feature>
<feature type="region of interest" description="Disordered" evidence="1">
    <location>
        <begin position="191"/>
        <end position="214"/>
    </location>
</feature>
<feature type="compositionally biased region" description="Low complexity" evidence="1">
    <location>
        <begin position="314"/>
        <end position="339"/>
    </location>
</feature>
<dbReference type="AlphaFoldDB" id="A0A653E362"/>
<feature type="compositionally biased region" description="Low complexity" evidence="1">
    <location>
        <begin position="288"/>
        <end position="301"/>
    </location>
</feature>
<keyword evidence="2" id="KW-0472">Membrane</keyword>
<feature type="compositionally biased region" description="Acidic residues" evidence="1">
    <location>
        <begin position="347"/>
        <end position="358"/>
    </location>
</feature>
<keyword evidence="2" id="KW-0812">Transmembrane</keyword>
<dbReference type="RefSeq" id="WP_239655527.1">
    <property type="nucleotide sequence ID" value="NZ_LR215729.2"/>
</dbReference>
<protein>
    <recommendedName>
        <fullName evidence="5">TspB protein</fullName>
    </recommendedName>
</protein>